<proteinExistence type="predicted"/>
<evidence type="ECO:0000313" key="3">
    <source>
        <dbReference type="Proteomes" id="UP000683360"/>
    </source>
</evidence>
<dbReference type="Proteomes" id="UP000683360">
    <property type="component" value="Unassembled WGS sequence"/>
</dbReference>
<keyword evidence="2" id="KW-0378">Hydrolase</keyword>
<dbReference type="EMBL" id="CAJPWZ010002001">
    <property type="protein sequence ID" value="CAG2228738.1"/>
    <property type="molecule type" value="Genomic_DNA"/>
</dbReference>
<dbReference type="InterPro" id="IPR003034">
    <property type="entry name" value="SAP_dom"/>
</dbReference>
<evidence type="ECO:0000313" key="2">
    <source>
        <dbReference type="EMBL" id="CAG2228738.1"/>
    </source>
</evidence>
<protein>
    <submittedName>
        <fullName evidence="2">DPP3</fullName>
        <ecNumber evidence="2">3.4.14.4</ecNumber>
    </submittedName>
</protein>
<dbReference type="Pfam" id="PF02037">
    <property type="entry name" value="SAP"/>
    <property type="match status" value="1"/>
</dbReference>
<name>A0A8S3TBJ0_MYTED</name>
<gene>
    <name evidence="2" type="ORF">MEDL_41663</name>
</gene>
<dbReference type="AlphaFoldDB" id="A0A8S3TBJ0"/>
<dbReference type="EC" id="3.4.14.4" evidence="2"/>
<accession>A0A8S3TBJ0</accession>
<comment type="caution">
    <text evidence="2">The sequence shown here is derived from an EMBL/GenBank/DDBJ whole genome shotgun (WGS) entry which is preliminary data.</text>
</comment>
<evidence type="ECO:0000259" key="1">
    <source>
        <dbReference type="PROSITE" id="PS50800"/>
    </source>
</evidence>
<keyword evidence="3" id="KW-1185">Reference proteome</keyword>
<dbReference type="GO" id="GO:0008239">
    <property type="term" value="F:dipeptidyl-peptidase activity"/>
    <property type="evidence" value="ECO:0007669"/>
    <property type="project" value="UniProtKB-EC"/>
</dbReference>
<organism evidence="2 3">
    <name type="scientific">Mytilus edulis</name>
    <name type="common">Blue mussel</name>
    <dbReference type="NCBI Taxonomy" id="6550"/>
    <lineage>
        <taxon>Eukaryota</taxon>
        <taxon>Metazoa</taxon>
        <taxon>Spiralia</taxon>
        <taxon>Lophotrochozoa</taxon>
        <taxon>Mollusca</taxon>
        <taxon>Bivalvia</taxon>
        <taxon>Autobranchia</taxon>
        <taxon>Pteriomorphia</taxon>
        <taxon>Mytilida</taxon>
        <taxon>Mytiloidea</taxon>
        <taxon>Mytilidae</taxon>
        <taxon>Mytilinae</taxon>
        <taxon>Mytilus</taxon>
    </lineage>
</organism>
<dbReference type="OrthoDB" id="6110892at2759"/>
<reference evidence="2" key="1">
    <citation type="submission" date="2021-03" db="EMBL/GenBank/DDBJ databases">
        <authorList>
            <person name="Bekaert M."/>
        </authorList>
    </citation>
    <scope>NUCLEOTIDE SEQUENCE</scope>
</reference>
<dbReference type="Gene3D" id="3.30.540.30">
    <property type="match status" value="1"/>
</dbReference>
<sequence length="1115" mass="126716">MSTDISQYIIPNDTGVCLLDCITAFEGLTPKERLYAHYIAQASWYGGLIVLVQKVFRTQPISEVKSLALKQGITEEEWQAIIDNKPCFNPHELTDEQIKQTLQERGKPINGTRAQMIKRIMDQDNQCPLMSFTLPEKVYCIFSSDCMAVECCMNVKISMFLRVVKAYANFNPCTFKFSYGFDILKIEKTDLETVATFGGGLCEPGSYPDEENYCQWNIDVKSYLPNDVKHLVTCELPENCFGIDCCIDFQFQLPPALGSKVIAYSVPFWFKMSPCDFTIDVGLGTWTYKKTLFEYTWASVCFDEDDEDQCLTFVMLKGSEIPQILCDMTATMSLLNSLVDWVKDKGLESGQSLSTALANKLFDDFGLTQFLYNPSCDRYDGIYSGAVDGWKADECSVPLPYQLQAISSSIPLTCSIMDTCTGVTCCLDITDFDLAVNFYISLDACNYEFSVGIENLPYKKKLLDYDFGTEEIISLSDVVRLTFLVDYNEVDEYFRVDLNMSMYLDRSQQYVTFELFKRQVLPIPVCDYDTSYGVPGVEETKTLMNVVRLTYKIVNYQSERVFVVNMDIEVCYSAAGPCAVQHTVLTDVKLPKSSCNYSQPYAIPAVDLPTLGSNSVCHLYDTCTGISCCLHSTTVDRNFNVFLKLDPCTQKLDIGIENFVLHDLYAEPAFLISMKLSLCWEANQPCGTVYNIFDKVRLPKKVCDWDKKFLQNGFSLNDYLDEKSVPTNSVPLDVHTIAQLLHDTALAPYMMDDACDQTVIPYYPNDKGWNRACEDYVELPVLQSGTICHLYSSCTGITCCSSFPRIDRNVNTQLKLDPCNRKMIIGIEKLEITISLFGYTYGEVKKVKLHGVIGLEFRIENLEAERKFMVDLEMSICMETNGTCEITIPVLISTALPKAPCEWKNDYVQAACGQSMATLPTLSGAVCNVGSDCTTVYCCLSDTRISKSFETFVKFDPCLFKLSVGIDKLTFSTLLFDYEWGQLTEVWLFGYVRMEYKIEDFIGEGAYLMDISFSFCLETGSCEFTETIIQGVKFPKKKCTWDDTYRVKDVRCCVSVPFLGNHTFDFSLNLYGCNQYMEISLENYKEQFMLRDYTFGQEDYLWIKGVFRLKYLPHM</sequence>
<dbReference type="PROSITE" id="PS50800">
    <property type="entry name" value="SAP"/>
    <property type="match status" value="1"/>
</dbReference>
<feature type="domain" description="SAP" evidence="1">
    <location>
        <begin position="90"/>
        <end position="124"/>
    </location>
</feature>